<dbReference type="SUPFAM" id="SSF52540">
    <property type="entry name" value="P-loop containing nucleoside triphosphate hydrolases"/>
    <property type="match status" value="2"/>
</dbReference>
<evidence type="ECO:0000259" key="11">
    <source>
        <dbReference type="PROSITE" id="PS50893"/>
    </source>
</evidence>
<comment type="subcellular location">
    <subcellularLocation>
        <location evidence="1">Membrane</location>
        <topology evidence="1">Multi-pass membrane protein</topology>
    </subcellularLocation>
</comment>
<feature type="transmembrane region" description="Helical" evidence="10">
    <location>
        <begin position="889"/>
        <end position="908"/>
    </location>
</feature>
<proteinExistence type="inferred from homology"/>
<feature type="transmembrane region" description="Helical" evidence="10">
    <location>
        <begin position="1069"/>
        <end position="1087"/>
    </location>
</feature>
<feature type="domain" description="ABC transporter" evidence="11">
    <location>
        <begin position="1338"/>
        <end position="1601"/>
    </location>
</feature>
<organism evidence="13 14">
    <name type="scientific">Cryptosporidium xiaoi</name>
    <dbReference type="NCBI Taxonomy" id="659607"/>
    <lineage>
        <taxon>Eukaryota</taxon>
        <taxon>Sar</taxon>
        <taxon>Alveolata</taxon>
        <taxon>Apicomplexa</taxon>
        <taxon>Conoidasida</taxon>
        <taxon>Coccidia</taxon>
        <taxon>Eucoccidiorida</taxon>
        <taxon>Eimeriorina</taxon>
        <taxon>Cryptosporidiidae</taxon>
        <taxon>Cryptosporidium</taxon>
    </lineage>
</organism>
<comment type="similarity">
    <text evidence="2">Belongs to the ABC transporter superfamily. ABCC family. Conjugate transporter (TC 3.A.1.208) subfamily.</text>
</comment>
<dbReference type="SUPFAM" id="SSF90123">
    <property type="entry name" value="ABC transporter transmembrane region"/>
    <property type="match status" value="2"/>
</dbReference>
<dbReference type="PANTHER" id="PTHR24223">
    <property type="entry name" value="ATP-BINDING CASSETTE SUB-FAMILY C"/>
    <property type="match status" value="1"/>
</dbReference>
<feature type="region of interest" description="Disordered" evidence="9">
    <location>
        <begin position="817"/>
        <end position="836"/>
    </location>
</feature>
<evidence type="ECO:0000256" key="10">
    <source>
        <dbReference type="SAM" id="Phobius"/>
    </source>
</evidence>
<dbReference type="Pfam" id="PF00664">
    <property type="entry name" value="ABC_membrane"/>
    <property type="match status" value="1"/>
</dbReference>
<evidence type="ECO:0000313" key="13">
    <source>
        <dbReference type="EMBL" id="KAK6587531.1"/>
    </source>
</evidence>
<gene>
    <name evidence="13" type="ORF">RS030_91571</name>
</gene>
<dbReference type="PROSITE" id="PS50893">
    <property type="entry name" value="ABC_TRANSPORTER_2"/>
    <property type="match status" value="1"/>
</dbReference>
<name>A0AAV9XS66_9CRYT</name>
<dbReference type="InterPro" id="IPR011527">
    <property type="entry name" value="ABC1_TM_dom"/>
</dbReference>
<evidence type="ECO:0000256" key="9">
    <source>
        <dbReference type="SAM" id="MobiDB-lite"/>
    </source>
</evidence>
<feature type="transmembrane region" description="Helical" evidence="10">
    <location>
        <begin position="157"/>
        <end position="181"/>
    </location>
</feature>
<dbReference type="Gene3D" id="1.20.1560.10">
    <property type="entry name" value="ABC transporter type 1, transmembrane domain"/>
    <property type="match status" value="2"/>
</dbReference>
<dbReference type="InterPro" id="IPR027417">
    <property type="entry name" value="P-loop_NTPase"/>
</dbReference>
<sequence length="1640" mass="187407">MLRSDKFEKHYRNLLQKQAWGHPKQASIWSKLTLGWLDEYIYKSSKECSKNPSDFPKILESDSTIYWANRFEEEIMRVYRKNNRKDNGDLYNVNIFLVLFNLFRGSLLKILLGKFFCELLGIFIATILNKNLNTIEKISKLDPNIGSEYENERKKGIFLAISIGVLQLIMILASTQLGYYICRLTVRIQGSITHIIYRSLLYRGINRVGYFPEASTYNEDTTSIFNSILVDMNVVVKVMTSIVDVVIIPIRIIMVISVLAKTMGGSTLSRPAMYCIIFMSLLVVILELYVAIFKWNYLIKRDERMNLMDFMIRRISTIKFMGWESLFYWIINRSRIDELKTRKKFILFQSISSVLYSTGNLITQYVLFRTAVVYSILYKLDVSPGNIITSYFVIDMFSQRLADLPILISTIIEGNNSRIRLEPLIMHLIVKNIEMRDSQGGSKLDGSIGVEDHQNSSLAFESVMNTEDGNCLEDSVNCSVNTNINVNINIDDDHNHSRLRTLNDNNVVLIKNVELINEIYEDRININMFQVEKNCLTIIEDHSSERLLIFIQTILGYNDFGCQIGPRINNFKDSIFYIKDALEMPIFWCPHDPWIPSGTIRSIILCGSPMIKELYTNVLEICDLGEDISTWKERDLRFVDNKQSLSGGQIARIGIARALYRYNILKKKDANFSHLFILDNCFRSVDIPVAVHILSKLFSGIGAALREANTILVISPTLKDILLSKYVGSFSCSVREYKFRNEGITEGYTFFKKSGLDLNNYIFNMNCYKTSNNLNNNNPNLYRNTNSRTNNALEEQHSTPDLSSPYALSLGEVELSDNHSSQNSNSNSPTNGNNGSETDSLIQVKCVSEIDFCNIMHSKESSPLLEKISDYGSVSFKAYKYYLSSVNKLTLTLIIIGIIVTVIGGNISQFSLTYILNLISGTEDNSKDEIPVKGDSPINVVPYGPSRNIDLRKHVSRFTLDGFMKPLKLFLGSNFGNDSDNIELDVYKIVGRFGYLLFIIILGTFGAYVFEGIACIQACKYFHNNLLYKILINSSIPTLIKIPVGQILNKFSTDIILVDWNTMRSIGRVSWGLISFIINIVILSILAPWTLPIFVIIMASVMFKIFIPMTSASRNLQRSNLVAFSPLCSIMSSTLEGTRTIFLLKNGDHFERFSLNILEYMQRIRFLQHTSLIWCNTRIQLFILPISFLNSIIRFISPISIKYLHEKIPNSAFYYYINILSQPLTIAWGISKCLSLAENATTLMVDWIQMEKEMCSVERMIELGEQITQKDKEINYNSHKDEIIERKILLNLKMKSNRKILFIKKNGNNELKRTYENIFVSLLSGNDFSNNKLPILSVRNVSIDYYIRNIDPFPDTSKCILKNISLNAYSGEVIGIIGRTGSGKSSLFNAILNISPILTGSITLMGQQIHSIPRHLLRNYIGVIPQVVCIIPNCTVRDIIDPFLQFSDNEIHSVLKICGIYKYINNNLNGIYSKIILQKKTPVSNFSSSSNSALHSNSNSYHNSQGHFMNEETETSKIEGVYNYLTGKKLHQIYESNFKPFVISEIYLRYLYTCRILLYSKNFNLVLIDEPIVFQNQSSIDSSINDQTLQIIDIISTYCSHCAIITISHDINIIRKCKRVYHLIDGVLNEISSVKYPIYN</sequence>
<comment type="caution">
    <text evidence="13">The sequence shown here is derived from an EMBL/GenBank/DDBJ whole genome shotgun (WGS) entry which is preliminary data.</text>
</comment>
<keyword evidence="8 10" id="KW-0472">Membrane</keyword>
<keyword evidence="7 10" id="KW-1133">Transmembrane helix</keyword>
<keyword evidence="5" id="KW-0547">Nucleotide-binding</keyword>
<dbReference type="Proteomes" id="UP001311799">
    <property type="component" value="Unassembled WGS sequence"/>
</dbReference>
<accession>A0AAV9XS66</accession>
<dbReference type="Pfam" id="PF00005">
    <property type="entry name" value="ABC_tran"/>
    <property type="match status" value="1"/>
</dbReference>
<feature type="transmembrane region" description="Helical" evidence="10">
    <location>
        <begin position="312"/>
        <end position="331"/>
    </location>
</feature>
<keyword evidence="14" id="KW-1185">Reference proteome</keyword>
<dbReference type="PROSITE" id="PS50929">
    <property type="entry name" value="ABC_TM1F"/>
    <property type="match status" value="2"/>
</dbReference>
<dbReference type="PANTHER" id="PTHR24223:SF456">
    <property type="entry name" value="MULTIDRUG RESISTANCE-ASSOCIATED PROTEIN LETHAL(2)03659"/>
    <property type="match status" value="1"/>
</dbReference>
<dbReference type="InterPro" id="IPR050173">
    <property type="entry name" value="ABC_transporter_C-like"/>
</dbReference>
<feature type="transmembrane region" description="Helical" evidence="10">
    <location>
        <begin position="993"/>
        <end position="1010"/>
    </location>
</feature>
<evidence type="ECO:0000256" key="5">
    <source>
        <dbReference type="ARBA" id="ARBA00022741"/>
    </source>
</evidence>
<protein>
    <submittedName>
        <fullName evidence="13">ABC transporter</fullName>
    </submittedName>
</protein>
<evidence type="ECO:0000256" key="7">
    <source>
        <dbReference type="ARBA" id="ARBA00022989"/>
    </source>
</evidence>
<evidence type="ECO:0000313" key="14">
    <source>
        <dbReference type="Proteomes" id="UP001311799"/>
    </source>
</evidence>
<feature type="domain" description="ABC transmembrane type-1" evidence="12">
    <location>
        <begin position="110"/>
        <end position="413"/>
    </location>
</feature>
<dbReference type="InterPro" id="IPR003439">
    <property type="entry name" value="ABC_transporter-like_ATP-bd"/>
</dbReference>
<keyword evidence="6" id="KW-0067">ATP-binding</keyword>
<dbReference type="EMBL" id="JAWDEY010000037">
    <property type="protein sequence ID" value="KAK6587531.1"/>
    <property type="molecule type" value="Genomic_DNA"/>
</dbReference>
<feature type="transmembrane region" description="Helical" evidence="10">
    <location>
        <begin position="90"/>
        <end position="107"/>
    </location>
</feature>
<reference evidence="13 14" key="1">
    <citation type="submission" date="2023-10" db="EMBL/GenBank/DDBJ databases">
        <title>Comparative genomics analysis reveals potential genetic determinants of host preference in Cryptosporidium xiaoi.</title>
        <authorList>
            <person name="Xiao L."/>
            <person name="Li J."/>
        </authorList>
    </citation>
    <scope>NUCLEOTIDE SEQUENCE [LARGE SCALE GENOMIC DNA]</scope>
    <source>
        <strain evidence="13 14">52996</strain>
    </source>
</reference>
<feature type="compositionally biased region" description="Low complexity" evidence="9">
    <location>
        <begin position="818"/>
        <end position="836"/>
    </location>
</feature>
<dbReference type="Gene3D" id="3.40.50.300">
    <property type="entry name" value="P-loop containing nucleotide triphosphate hydrolases"/>
    <property type="match status" value="2"/>
</dbReference>
<evidence type="ECO:0000256" key="4">
    <source>
        <dbReference type="ARBA" id="ARBA00022692"/>
    </source>
</evidence>
<feature type="domain" description="ABC transmembrane type-1" evidence="12">
    <location>
        <begin position="967"/>
        <end position="1183"/>
    </location>
</feature>
<evidence type="ECO:0000256" key="1">
    <source>
        <dbReference type="ARBA" id="ARBA00004141"/>
    </source>
</evidence>
<dbReference type="InterPro" id="IPR036640">
    <property type="entry name" value="ABC1_TM_sf"/>
</dbReference>
<feature type="transmembrane region" description="Helical" evidence="10">
    <location>
        <begin position="272"/>
        <end position="292"/>
    </location>
</feature>
<evidence type="ECO:0000256" key="3">
    <source>
        <dbReference type="ARBA" id="ARBA00022448"/>
    </source>
</evidence>
<dbReference type="GO" id="GO:0140359">
    <property type="term" value="F:ABC-type transporter activity"/>
    <property type="evidence" value="ECO:0007669"/>
    <property type="project" value="InterPro"/>
</dbReference>
<keyword evidence="4 10" id="KW-0812">Transmembrane</keyword>
<dbReference type="GO" id="GO:0005524">
    <property type="term" value="F:ATP binding"/>
    <property type="evidence" value="ECO:0007669"/>
    <property type="project" value="UniProtKB-KW"/>
</dbReference>
<evidence type="ECO:0000259" key="12">
    <source>
        <dbReference type="PROSITE" id="PS50929"/>
    </source>
</evidence>
<evidence type="ECO:0000256" key="8">
    <source>
        <dbReference type="ARBA" id="ARBA00023136"/>
    </source>
</evidence>
<dbReference type="GO" id="GO:0016020">
    <property type="term" value="C:membrane"/>
    <property type="evidence" value="ECO:0007669"/>
    <property type="project" value="UniProtKB-SubCell"/>
</dbReference>
<dbReference type="GO" id="GO:0016887">
    <property type="term" value="F:ATP hydrolysis activity"/>
    <property type="evidence" value="ECO:0007669"/>
    <property type="project" value="InterPro"/>
</dbReference>
<keyword evidence="3" id="KW-0813">Transport</keyword>
<evidence type="ECO:0000256" key="2">
    <source>
        <dbReference type="ARBA" id="ARBA00009726"/>
    </source>
</evidence>
<evidence type="ECO:0000256" key="6">
    <source>
        <dbReference type="ARBA" id="ARBA00022840"/>
    </source>
</evidence>
<feature type="transmembrane region" description="Helical" evidence="10">
    <location>
        <begin position="238"/>
        <end position="260"/>
    </location>
</feature>